<dbReference type="Proteomes" id="UP000675781">
    <property type="component" value="Unassembled WGS sequence"/>
</dbReference>
<evidence type="ECO:0000313" key="10">
    <source>
        <dbReference type="Proteomes" id="UP000675781"/>
    </source>
</evidence>
<dbReference type="PANTHER" id="PTHR14969:SF62">
    <property type="entry name" value="DECAPRENYLPHOSPHORYL-5-PHOSPHORIBOSE PHOSPHATASE RV3807C-RELATED"/>
    <property type="match status" value="1"/>
</dbReference>
<protein>
    <submittedName>
        <fullName evidence="9">Phosphatase PAP2 family protein</fullName>
    </submittedName>
</protein>
<reference evidence="9" key="1">
    <citation type="submission" date="2021-04" db="EMBL/GenBank/DDBJ databases">
        <title>Genome based classification of Actinospica acidithermotolerans sp. nov., an actinobacterium isolated from an Indonesian hot spring.</title>
        <authorList>
            <person name="Kusuma A.B."/>
            <person name="Putra K.E."/>
            <person name="Nafisah S."/>
            <person name="Loh J."/>
            <person name="Nouioui I."/>
            <person name="Goodfellow M."/>
        </authorList>
    </citation>
    <scope>NUCLEOTIDE SEQUENCE</scope>
    <source>
        <strain evidence="9">CSCA 57</strain>
    </source>
</reference>
<organism evidence="9 10">
    <name type="scientific">Actinospica durhamensis</name>
    <dbReference type="NCBI Taxonomy" id="1508375"/>
    <lineage>
        <taxon>Bacteria</taxon>
        <taxon>Bacillati</taxon>
        <taxon>Actinomycetota</taxon>
        <taxon>Actinomycetes</taxon>
        <taxon>Catenulisporales</taxon>
        <taxon>Actinospicaceae</taxon>
        <taxon>Actinospica</taxon>
    </lineage>
</organism>
<evidence type="ECO:0000256" key="5">
    <source>
        <dbReference type="ARBA" id="ARBA00022989"/>
    </source>
</evidence>
<feature type="transmembrane region" description="Helical" evidence="7">
    <location>
        <begin position="28"/>
        <end position="51"/>
    </location>
</feature>
<comment type="caution">
    <text evidence="9">The sequence shown here is derived from an EMBL/GenBank/DDBJ whole genome shotgun (WGS) entry which is preliminary data.</text>
</comment>
<evidence type="ECO:0000313" key="9">
    <source>
        <dbReference type="EMBL" id="MBR7837335.1"/>
    </source>
</evidence>
<evidence type="ECO:0000256" key="1">
    <source>
        <dbReference type="ARBA" id="ARBA00004651"/>
    </source>
</evidence>
<evidence type="ECO:0000259" key="8">
    <source>
        <dbReference type="SMART" id="SM00014"/>
    </source>
</evidence>
<accession>A0A941ES01</accession>
<evidence type="ECO:0000256" key="6">
    <source>
        <dbReference type="ARBA" id="ARBA00023136"/>
    </source>
</evidence>
<dbReference type="RefSeq" id="WP_212531803.1">
    <property type="nucleotide sequence ID" value="NZ_JAGSOG010000197.1"/>
</dbReference>
<dbReference type="GO" id="GO:0005886">
    <property type="term" value="C:plasma membrane"/>
    <property type="evidence" value="ECO:0007669"/>
    <property type="project" value="UniProtKB-SubCell"/>
</dbReference>
<keyword evidence="6 7" id="KW-0472">Membrane</keyword>
<sequence>MPQYTVKNVTSADDGWYRSVTGFAQHTVWLHGVMSGLTVLLIVVLALLVLGSGWRAWRRADQVAVTACAWACVGTGVSVIAGLLLKQVFQETRPCLAMPQVITVQACPGPTDYSFPSDHTIVAVALAAGLWLIDRRLGMIGAALAVLEGFTRVYLGQHYPHDVAAAMVVSCLIVLGGWPLVRGPLSRVVRVRTRASSVSGETQ</sequence>
<dbReference type="Pfam" id="PF01569">
    <property type="entry name" value="PAP2"/>
    <property type="match status" value="1"/>
</dbReference>
<evidence type="ECO:0000256" key="4">
    <source>
        <dbReference type="ARBA" id="ARBA00022801"/>
    </source>
</evidence>
<dbReference type="AlphaFoldDB" id="A0A941ES01"/>
<gene>
    <name evidence="9" type="ORF">KDL01_28915</name>
</gene>
<dbReference type="PANTHER" id="PTHR14969">
    <property type="entry name" value="SPHINGOSINE-1-PHOSPHATE PHOSPHOHYDROLASE"/>
    <property type="match status" value="1"/>
</dbReference>
<feature type="domain" description="Phosphatidic acid phosphatase type 2/haloperoxidase" evidence="8">
    <location>
        <begin position="66"/>
        <end position="178"/>
    </location>
</feature>
<comment type="subcellular location">
    <subcellularLocation>
        <location evidence="1">Cell membrane</location>
        <topology evidence="1">Multi-pass membrane protein</topology>
    </subcellularLocation>
</comment>
<dbReference type="InterPro" id="IPR000326">
    <property type="entry name" value="PAP2/HPO"/>
</dbReference>
<evidence type="ECO:0000256" key="2">
    <source>
        <dbReference type="ARBA" id="ARBA00022475"/>
    </source>
</evidence>
<dbReference type="InterPro" id="IPR036938">
    <property type="entry name" value="PAP2/HPO_sf"/>
</dbReference>
<keyword evidence="3 7" id="KW-0812">Transmembrane</keyword>
<dbReference type="SUPFAM" id="SSF48317">
    <property type="entry name" value="Acid phosphatase/Vanadium-dependent haloperoxidase"/>
    <property type="match status" value="1"/>
</dbReference>
<dbReference type="GO" id="GO:0016787">
    <property type="term" value="F:hydrolase activity"/>
    <property type="evidence" value="ECO:0007669"/>
    <property type="project" value="UniProtKB-KW"/>
</dbReference>
<feature type="transmembrane region" description="Helical" evidence="7">
    <location>
        <begin position="63"/>
        <end position="84"/>
    </location>
</feature>
<evidence type="ECO:0000256" key="3">
    <source>
        <dbReference type="ARBA" id="ARBA00022692"/>
    </source>
</evidence>
<dbReference type="EMBL" id="JAGSOG010000197">
    <property type="protein sequence ID" value="MBR7837335.1"/>
    <property type="molecule type" value="Genomic_DNA"/>
</dbReference>
<name>A0A941ES01_9ACTN</name>
<keyword evidence="10" id="KW-1185">Reference proteome</keyword>
<keyword evidence="2" id="KW-1003">Cell membrane</keyword>
<evidence type="ECO:0000256" key="7">
    <source>
        <dbReference type="SAM" id="Phobius"/>
    </source>
</evidence>
<proteinExistence type="predicted"/>
<keyword evidence="5 7" id="KW-1133">Transmembrane helix</keyword>
<dbReference type="CDD" id="cd01610">
    <property type="entry name" value="PAP2_like"/>
    <property type="match status" value="1"/>
</dbReference>
<dbReference type="SMART" id="SM00014">
    <property type="entry name" value="acidPPc"/>
    <property type="match status" value="1"/>
</dbReference>
<keyword evidence="4" id="KW-0378">Hydrolase</keyword>
<feature type="transmembrane region" description="Helical" evidence="7">
    <location>
        <begin position="163"/>
        <end position="181"/>
    </location>
</feature>
<dbReference type="Gene3D" id="1.20.144.10">
    <property type="entry name" value="Phosphatidic acid phosphatase type 2/haloperoxidase"/>
    <property type="match status" value="1"/>
</dbReference>